<dbReference type="AlphaFoldDB" id="A0A2W5C7E4"/>
<evidence type="ECO:0000256" key="1">
    <source>
        <dbReference type="ARBA" id="ARBA00010342"/>
    </source>
</evidence>
<dbReference type="EMBL" id="QFNN01000016">
    <property type="protein sequence ID" value="PZO91021.1"/>
    <property type="molecule type" value="Genomic_DNA"/>
</dbReference>
<keyword evidence="2 7" id="KW-0349">Heme</keyword>
<name>A0A2W5C7E4_9SPHN</name>
<evidence type="ECO:0000259" key="8">
    <source>
        <dbReference type="Pfam" id="PF03918"/>
    </source>
</evidence>
<keyword evidence="3 7" id="KW-0479">Metal-binding</keyword>
<dbReference type="Proteomes" id="UP000249066">
    <property type="component" value="Unassembled WGS sequence"/>
</dbReference>
<dbReference type="InterPro" id="IPR038297">
    <property type="entry name" value="CcmH/CycL/NrfF/Ccl2_sf"/>
</dbReference>
<feature type="transmembrane region" description="Helical" evidence="7">
    <location>
        <begin position="106"/>
        <end position="123"/>
    </location>
</feature>
<feature type="domain" description="CcmH/CycL/Ccl2/NrfF N-terminal" evidence="8">
    <location>
        <begin position="21"/>
        <end position="131"/>
    </location>
</feature>
<evidence type="ECO:0000313" key="9">
    <source>
        <dbReference type="EMBL" id="PZO91021.1"/>
    </source>
</evidence>
<gene>
    <name evidence="9" type="ORF">DI623_04785</name>
</gene>
<comment type="similarity">
    <text evidence="1 7">Belongs to the CcmH/CycL/Ccl2/NrfF family.</text>
</comment>
<evidence type="ECO:0000256" key="5">
    <source>
        <dbReference type="ARBA" id="ARBA00022748"/>
    </source>
</evidence>
<dbReference type="Pfam" id="PF03918">
    <property type="entry name" value="CcmH"/>
    <property type="match status" value="1"/>
</dbReference>
<keyword evidence="5" id="KW-0201">Cytochrome c-type biogenesis</keyword>
<keyword evidence="7" id="KW-1133">Transmembrane helix</keyword>
<dbReference type="InterPro" id="IPR051263">
    <property type="entry name" value="C-type_cytochrome_biogenesis"/>
</dbReference>
<evidence type="ECO:0000256" key="7">
    <source>
        <dbReference type="RuleBase" id="RU364112"/>
    </source>
</evidence>
<keyword evidence="7" id="KW-0472">Membrane</keyword>
<keyword evidence="7" id="KW-0812">Transmembrane</keyword>
<dbReference type="Gene3D" id="1.10.8.640">
    <property type="entry name" value="Cytochrome C biogenesis protein"/>
    <property type="match status" value="1"/>
</dbReference>
<proteinExistence type="inferred from homology"/>
<evidence type="ECO:0000313" key="10">
    <source>
        <dbReference type="Proteomes" id="UP000249066"/>
    </source>
</evidence>
<evidence type="ECO:0000256" key="6">
    <source>
        <dbReference type="ARBA" id="ARBA00023004"/>
    </source>
</evidence>
<dbReference type="PANTHER" id="PTHR47870:SF1">
    <property type="entry name" value="CYTOCHROME C-TYPE BIOGENESIS PROTEIN CCMH"/>
    <property type="match status" value="1"/>
</dbReference>
<evidence type="ECO:0000256" key="2">
    <source>
        <dbReference type="ARBA" id="ARBA00022617"/>
    </source>
</evidence>
<keyword evidence="4 7" id="KW-0732">Signal</keyword>
<sequence length="132" mass="14551">MGLAMLLSLGAPLFADSRMDRAAYADTQLPDPGQEARASALMRTIRCLVCQGQSIADSDAEMAGDMRAMIRRRVAAGEDTESIRRWLIARYGDWVSYAPTAAPATWPLWAAPVLLIAAGAWVARGRFRKRRR</sequence>
<reference evidence="9 10" key="1">
    <citation type="submission" date="2017-08" db="EMBL/GenBank/DDBJ databases">
        <title>Infants hospitalized years apart are colonized by the same room-sourced microbial strains.</title>
        <authorList>
            <person name="Brooks B."/>
            <person name="Olm M.R."/>
            <person name="Firek B.A."/>
            <person name="Baker R."/>
            <person name="Thomas B.C."/>
            <person name="Morowitz M.J."/>
            <person name="Banfield J.F."/>
        </authorList>
    </citation>
    <scope>NUCLEOTIDE SEQUENCE [LARGE SCALE GENOMIC DNA]</scope>
    <source>
        <strain evidence="9">S2_018_000_R2_101</strain>
    </source>
</reference>
<accession>A0A2W5C7E4</accession>
<dbReference type="PANTHER" id="PTHR47870">
    <property type="entry name" value="CYTOCHROME C-TYPE BIOGENESIS PROTEIN CCMH"/>
    <property type="match status" value="1"/>
</dbReference>
<comment type="caution">
    <text evidence="9">The sequence shown here is derived from an EMBL/GenBank/DDBJ whole genome shotgun (WGS) entry which is preliminary data.</text>
</comment>
<organism evidence="9 10">
    <name type="scientific">Sphingomonas sanxanigenens</name>
    <dbReference type="NCBI Taxonomy" id="397260"/>
    <lineage>
        <taxon>Bacteria</taxon>
        <taxon>Pseudomonadati</taxon>
        <taxon>Pseudomonadota</taxon>
        <taxon>Alphaproteobacteria</taxon>
        <taxon>Sphingomonadales</taxon>
        <taxon>Sphingomonadaceae</taxon>
        <taxon>Sphingomonas</taxon>
    </lineage>
</organism>
<evidence type="ECO:0000256" key="3">
    <source>
        <dbReference type="ARBA" id="ARBA00022723"/>
    </source>
</evidence>
<keyword evidence="6 7" id="KW-0408">Iron</keyword>
<dbReference type="InterPro" id="IPR005616">
    <property type="entry name" value="CcmH/CycL/Ccl2/NrfF_N"/>
</dbReference>
<evidence type="ECO:0000256" key="4">
    <source>
        <dbReference type="ARBA" id="ARBA00022729"/>
    </source>
</evidence>
<comment type="function">
    <text evidence="7">Possible subunit of a heme lyase.</text>
</comment>
<dbReference type="CDD" id="cd16378">
    <property type="entry name" value="CcmH_N"/>
    <property type="match status" value="1"/>
</dbReference>
<protein>
    <recommendedName>
        <fullName evidence="7">Cytochrome c-type biogenesis protein</fullName>
    </recommendedName>
</protein>
<dbReference type="GO" id="GO:0046872">
    <property type="term" value="F:metal ion binding"/>
    <property type="evidence" value="ECO:0007669"/>
    <property type="project" value="UniProtKB-KW"/>
</dbReference>
<dbReference type="GO" id="GO:0005886">
    <property type="term" value="C:plasma membrane"/>
    <property type="evidence" value="ECO:0007669"/>
    <property type="project" value="TreeGrafter"/>
</dbReference>
<dbReference type="GO" id="GO:0017004">
    <property type="term" value="P:cytochrome complex assembly"/>
    <property type="evidence" value="ECO:0007669"/>
    <property type="project" value="UniProtKB-KW"/>
</dbReference>